<reference evidence="2 3" key="1">
    <citation type="submission" date="2015-11" db="EMBL/GenBank/DDBJ databases">
        <title>Genomic analysis of 38 Legionella species identifies large and diverse effector repertoires.</title>
        <authorList>
            <person name="Burstein D."/>
            <person name="Amaro F."/>
            <person name="Zusman T."/>
            <person name="Lifshitz Z."/>
            <person name="Cohen O."/>
            <person name="Gilbert J.A."/>
            <person name="Pupko T."/>
            <person name="Shuman H.A."/>
            <person name="Segal G."/>
        </authorList>
    </citation>
    <scope>NUCLEOTIDE SEQUENCE [LARGE SCALE GENOMIC DNA]</scope>
    <source>
        <strain evidence="2 3">ATCC 49751</strain>
    </source>
</reference>
<sequence>MDGAQGRSRTGTEFNPPRDFKSLASTCFATWAFYWRLRPESNRRPRLCRPLHNHSATQPKLNPKKKSDYGVALIWSGKRDSNSRPQPWQGCALPTELFPPLYGLPFYRKFLRCQQVNAKFIRNLNTSHKFYTFLNDS</sequence>
<organism evidence="2 3">
    <name type="scientific">Legionella lansingensis</name>
    <dbReference type="NCBI Taxonomy" id="45067"/>
    <lineage>
        <taxon>Bacteria</taxon>
        <taxon>Pseudomonadati</taxon>
        <taxon>Pseudomonadota</taxon>
        <taxon>Gammaproteobacteria</taxon>
        <taxon>Legionellales</taxon>
        <taxon>Legionellaceae</taxon>
        <taxon>Legionella</taxon>
    </lineage>
</organism>
<evidence type="ECO:0000313" key="3">
    <source>
        <dbReference type="Proteomes" id="UP000054869"/>
    </source>
</evidence>
<dbReference type="Proteomes" id="UP000054869">
    <property type="component" value="Unassembled WGS sequence"/>
</dbReference>
<name>A0A0W0VKD2_9GAMM</name>
<accession>A0A0W0VKD2</accession>
<dbReference type="AntiFam" id="ANF00011">
    <property type="entry name" value="tRNA translation"/>
</dbReference>
<evidence type="ECO:0000256" key="1">
    <source>
        <dbReference type="SAM" id="MobiDB-lite"/>
    </source>
</evidence>
<gene>
    <name evidence="2" type="ORF">Llan_1814</name>
</gene>
<protein>
    <submittedName>
        <fullName evidence="2">Uncharacterized protein</fullName>
    </submittedName>
</protein>
<dbReference type="EMBL" id="LNYI01000038">
    <property type="protein sequence ID" value="KTD20561.1"/>
    <property type="molecule type" value="Genomic_DNA"/>
</dbReference>
<dbReference type="AlphaFoldDB" id="A0A0W0VKD2"/>
<comment type="caution">
    <text evidence="2">The sequence shown here is derived from an EMBL/GenBank/DDBJ whole genome shotgun (WGS) entry which is preliminary data.</text>
</comment>
<keyword evidence="3" id="KW-1185">Reference proteome</keyword>
<evidence type="ECO:0000313" key="2">
    <source>
        <dbReference type="EMBL" id="KTD20561.1"/>
    </source>
</evidence>
<feature type="region of interest" description="Disordered" evidence="1">
    <location>
        <begin position="46"/>
        <end position="65"/>
    </location>
</feature>
<proteinExistence type="predicted"/>